<keyword evidence="5" id="KW-0746">Sphingolipid metabolism</keyword>
<accession>A0A7E6EL03</accession>
<dbReference type="AlphaFoldDB" id="A0A7E6EL03"/>
<feature type="transmembrane region" description="Helical" evidence="9">
    <location>
        <begin position="79"/>
        <end position="98"/>
    </location>
</feature>
<dbReference type="GO" id="GO:0005886">
    <property type="term" value="C:plasma membrane"/>
    <property type="evidence" value="ECO:0007669"/>
    <property type="project" value="TreeGrafter"/>
</dbReference>
<proteinExistence type="inferred from homology"/>
<evidence type="ECO:0000313" key="12">
    <source>
        <dbReference type="RefSeq" id="XP_036356033.1"/>
    </source>
</evidence>
<feature type="domain" description="Sphingomyelin synthase-like" evidence="10">
    <location>
        <begin position="118"/>
        <end position="176"/>
    </location>
</feature>
<dbReference type="PANTHER" id="PTHR21290">
    <property type="entry name" value="SPHINGOMYELIN SYNTHETASE"/>
    <property type="match status" value="1"/>
</dbReference>
<evidence type="ECO:0000256" key="8">
    <source>
        <dbReference type="ARBA" id="ARBA00023136"/>
    </source>
</evidence>
<dbReference type="GO" id="GO:0005789">
    <property type="term" value="C:endoplasmic reticulum membrane"/>
    <property type="evidence" value="ECO:0007669"/>
    <property type="project" value="TreeGrafter"/>
</dbReference>
<keyword evidence="3" id="KW-0808">Transferase</keyword>
<evidence type="ECO:0000256" key="9">
    <source>
        <dbReference type="SAM" id="Phobius"/>
    </source>
</evidence>
<dbReference type="Proteomes" id="UP000515154">
    <property type="component" value="Unplaced"/>
</dbReference>
<evidence type="ECO:0000256" key="5">
    <source>
        <dbReference type="ARBA" id="ARBA00022919"/>
    </source>
</evidence>
<dbReference type="GO" id="GO:0047493">
    <property type="term" value="F:ceramide cholinephosphotransferase activity"/>
    <property type="evidence" value="ECO:0007669"/>
    <property type="project" value="TreeGrafter"/>
</dbReference>
<evidence type="ECO:0000256" key="2">
    <source>
        <dbReference type="ARBA" id="ARBA00005441"/>
    </source>
</evidence>
<evidence type="ECO:0000256" key="6">
    <source>
        <dbReference type="ARBA" id="ARBA00022989"/>
    </source>
</evidence>
<dbReference type="GO" id="GO:0033188">
    <property type="term" value="F:sphingomyelin synthase activity"/>
    <property type="evidence" value="ECO:0007669"/>
    <property type="project" value="TreeGrafter"/>
</dbReference>
<dbReference type="GO" id="GO:0046513">
    <property type="term" value="P:ceramide biosynthetic process"/>
    <property type="evidence" value="ECO:0007669"/>
    <property type="project" value="TreeGrafter"/>
</dbReference>
<evidence type="ECO:0000256" key="1">
    <source>
        <dbReference type="ARBA" id="ARBA00004141"/>
    </source>
</evidence>
<comment type="similarity">
    <text evidence="2">Belongs to the sphingomyelin synthase family.</text>
</comment>
<dbReference type="RefSeq" id="XP_036356033.1">
    <property type="nucleotide sequence ID" value="XM_036500140.1"/>
</dbReference>
<protein>
    <submittedName>
        <fullName evidence="12">Sphingomyelin synthase-related protein 1-like</fullName>
    </submittedName>
</protein>
<sequence>MLYALFAMCISSYVAVIVNDTRPDTDQYPPLPDLILDNLAYMEYAFYYAEFCGIFLNIIWLLILVFHKHRLVLNFNLRIILIRRFFTILGTIIILRTVTTRITSLSVPNKHWPCTDNVICCWATLDSPNDLYFLRSISWFLNFMGMFFILASHEHYSIDVFIAFFVASRIASYYHALSNCRVNEMAYMRRFCFEFPLLYFFEQNDDSRVLNEYHIPFYDYFCSFYQSRRDHSD</sequence>
<keyword evidence="4 9" id="KW-0812">Transmembrane</keyword>
<keyword evidence="6 9" id="KW-1133">Transmembrane helix</keyword>
<dbReference type="KEGG" id="osn:118761944"/>
<keyword evidence="11" id="KW-1185">Reference proteome</keyword>
<keyword evidence="8 9" id="KW-0472">Membrane</keyword>
<dbReference type="InterPro" id="IPR045221">
    <property type="entry name" value="Sphingomyelin_synth-like"/>
</dbReference>
<feature type="transmembrane region" description="Helical" evidence="9">
    <location>
        <begin position="132"/>
        <end position="151"/>
    </location>
</feature>
<comment type="subcellular location">
    <subcellularLocation>
        <location evidence="1">Membrane</location>
        <topology evidence="1">Multi-pass membrane protein</topology>
    </subcellularLocation>
</comment>
<feature type="transmembrane region" description="Helical" evidence="9">
    <location>
        <begin position="44"/>
        <end position="67"/>
    </location>
</feature>
<dbReference type="Pfam" id="PF14360">
    <property type="entry name" value="PAP2_C"/>
    <property type="match status" value="1"/>
</dbReference>
<organism evidence="11 12">
    <name type="scientific">Octopus sinensis</name>
    <name type="common">East Asian common octopus</name>
    <dbReference type="NCBI Taxonomy" id="2607531"/>
    <lineage>
        <taxon>Eukaryota</taxon>
        <taxon>Metazoa</taxon>
        <taxon>Spiralia</taxon>
        <taxon>Lophotrochozoa</taxon>
        <taxon>Mollusca</taxon>
        <taxon>Cephalopoda</taxon>
        <taxon>Coleoidea</taxon>
        <taxon>Octopodiformes</taxon>
        <taxon>Octopoda</taxon>
        <taxon>Incirrata</taxon>
        <taxon>Octopodidae</taxon>
        <taxon>Octopus</taxon>
    </lineage>
</organism>
<evidence type="ECO:0000256" key="7">
    <source>
        <dbReference type="ARBA" id="ARBA00023098"/>
    </source>
</evidence>
<dbReference type="GO" id="GO:0000139">
    <property type="term" value="C:Golgi membrane"/>
    <property type="evidence" value="ECO:0007669"/>
    <property type="project" value="TreeGrafter"/>
</dbReference>
<evidence type="ECO:0000256" key="4">
    <source>
        <dbReference type="ARBA" id="ARBA00022692"/>
    </source>
</evidence>
<reference evidence="12" key="1">
    <citation type="submission" date="2025-08" db="UniProtKB">
        <authorList>
            <consortium name="RefSeq"/>
        </authorList>
    </citation>
    <scope>IDENTIFICATION</scope>
</reference>
<name>A0A7E6EL03_9MOLL</name>
<dbReference type="InterPro" id="IPR025749">
    <property type="entry name" value="Sphingomyelin_synth-like_dom"/>
</dbReference>
<evidence type="ECO:0000313" key="11">
    <source>
        <dbReference type="Proteomes" id="UP000515154"/>
    </source>
</evidence>
<evidence type="ECO:0000256" key="3">
    <source>
        <dbReference type="ARBA" id="ARBA00022679"/>
    </source>
</evidence>
<keyword evidence="7" id="KW-0443">Lipid metabolism</keyword>
<gene>
    <name evidence="12" type="primary">LOC118761944</name>
</gene>
<evidence type="ECO:0000259" key="10">
    <source>
        <dbReference type="Pfam" id="PF14360"/>
    </source>
</evidence>
<dbReference type="PANTHER" id="PTHR21290:SF25">
    <property type="entry name" value="SPHINGOMYELIN SYNTHASE-RELATED PROTEIN 1"/>
    <property type="match status" value="1"/>
</dbReference>